<sequence>MVSGGSAAGGILGFYLAKKLKKEPLPWVIASSFVGAVVVTSLMD</sequence>
<proteinExistence type="predicted"/>
<protein>
    <submittedName>
        <fullName evidence="2">RsiW-degrading membrane proteinase PrsW (M82 family)</fullName>
    </submittedName>
</protein>
<keyword evidence="3" id="KW-1185">Reference proteome</keyword>
<comment type="caution">
    <text evidence="2">The sequence shown here is derived from an EMBL/GenBank/DDBJ whole genome shotgun (WGS) entry which is preliminary data.</text>
</comment>
<evidence type="ECO:0000313" key="3">
    <source>
        <dbReference type="Proteomes" id="UP001185092"/>
    </source>
</evidence>
<keyword evidence="1" id="KW-1133">Transmembrane helix</keyword>
<dbReference type="Proteomes" id="UP001185092">
    <property type="component" value="Unassembled WGS sequence"/>
</dbReference>
<organism evidence="2 3">
    <name type="scientific">Aureibacter tunicatorum</name>
    <dbReference type="NCBI Taxonomy" id="866807"/>
    <lineage>
        <taxon>Bacteria</taxon>
        <taxon>Pseudomonadati</taxon>
        <taxon>Bacteroidota</taxon>
        <taxon>Cytophagia</taxon>
        <taxon>Cytophagales</taxon>
        <taxon>Persicobacteraceae</taxon>
        <taxon>Aureibacter</taxon>
    </lineage>
</organism>
<evidence type="ECO:0000313" key="2">
    <source>
        <dbReference type="EMBL" id="MDR6240976.1"/>
    </source>
</evidence>
<dbReference type="AlphaFoldDB" id="A0AAE3XSA3"/>
<feature type="transmembrane region" description="Helical" evidence="1">
    <location>
        <begin position="25"/>
        <end position="43"/>
    </location>
</feature>
<reference evidence="2" key="1">
    <citation type="submission" date="2023-07" db="EMBL/GenBank/DDBJ databases">
        <title>Genomic Encyclopedia of Type Strains, Phase IV (KMG-IV): sequencing the most valuable type-strain genomes for metagenomic binning, comparative biology and taxonomic classification.</title>
        <authorList>
            <person name="Goeker M."/>
        </authorList>
    </citation>
    <scope>NUCLEOTIDE SEQUENCE</scope>
    <source>
        <strain evidence="2">DSM 26174</strain>
    </source>
</reference>
<keyword evidence="1" id="KW-0472">Membrane</keyword>
<gene>
    <name evidence="2" type="ORF">HNQ88_004052</name>
</gene>
<dbReference type="RefSeq" id="WP_309941381.1">
    <property type="nucleotide sequence ID" value="NZ_AP025305.1"/>
</dbReference>
<dbReference type="EMBL" id="JAVDQD010000006">
    <property type="protein sequence ID" value="MDR6240976.1"/>
    <property type="molecule type" value="Genomic_DNA"/>
</dbReference>
<keyword evidence="1" id="KW-0812">Transmembrane</keyword>
<accession>A0AAE3XSA3</accession>
<name>A0AAE3XSA3_9BACT</name>
<evidence type="ECO:0000256" key="1">
    <source>
        <dbReference type="SAM" id="Phobius"/>
    </source>
</evidence>